<accession>A0AAN5CCI1</accession>
<proteinExistence type="predicted"/>
<protein>
    <submittedName>
        <fullName evidence="1">Uncharacterized protein</fullName>
    </submittedName>
</protein>
<gene>
    <name evidence="1" type="ORF">PMAYCL1PPCAC_09815</name>
</gene>
<reference evidence="2" key="1">
    <citation type="submission" date="2022-10" db="EMBL/GenBank/DDBJ databases">
        <title>Genome assembly of Pristionchus species.</title>
        <authorList>
            <person name="Yoshida K."/>
            <person name="Sommer R.J."/>
        </authorList>
    </citation>
    <scope>NUCLEOTIDE SEQUENCE [LARGE SCALE GENOMIC DNA]</scope>
    <source>
        <strain evidence="2">RS5460</strain>
    </source>
</reference>
<feature type="non-terminal residue" evidence="1">
    <location>
        <position position="1"/>
    </location>
</feature>
<dbReference type="EMBL" id="BTRK01000002">
    <property type="protein sequence ID" value="GMR39620.1"/>
    <property type="molecule type" value="Genomic_DNA"/>
</dbReference>
<organism evidence="1 2">
    <name type="scientific">Pristionchus mayeri</name>
    <dbReference type="NCBI Taxonomy" id="1317129"/>
    <lineage>
        <taxon>Eukaryota</taxon>
        <taxon>Metazoa</taxon>
        <taxon>Ecdysozoa</taxon>
        <taxon>Nematoda</taxon>
        <taxon>Chromadorea</taxon>
        <taxon>Rhabditida</taxon>
        <taxon>Rhabditina</taxon>
        <taxon>Diplogasteromorpha</taxon>
        <taxon>Diplogasteroidea</taxon>
        <taxon>Neodiplogasteridae</taxon>
        <taxon>Pristionchus</taxon>
    </lineage>
</organism>
<name>A0AAN5CCI1_9BILA</name>
<feature type="non-terminal residue" evidence="1">
    <location>
        <position position="97"/>
    </location>
</feature>
<dbReference type="Proteomes" id="UP001328107">
    <property type="component" value="Unassembled WGS sequence"/>
</dbReference>
<dbReference type="AlphaFoldDB" id="A0AAN5CCI1"/>
<sequence length="97" mass="10469">SLFSFFPSLLSKRAMPRESTERVVAACLMAAYRSSREAALIAGRSPSPDSSRSSAISWAFLIERMRCGQSRSIFSLFTSTTGISSSETPAAGIRIAE</sequence>
<evidence type="ECO:0000313" key="1">
    <source>
        <dbReference type="EMBL" id="GMR39620.1"/>
    </source>
</evidence>
<evidence type="ECO:0000313" key="2">
    <source>
        <dbReference type="Proteomes" id="UP001328107"/>
    </source>
</evidence>
<comment type="caution">
    <text evidence="1">The sequence shown here is derived from an EMBL/GenBank/DDBJ whole genome shotgun (WGS) entry which is preliminary data.</text>
</comment>
<keyword evidence="2" id="KW-1185">Reference proteome</keyword>